<dbReference type="Gene3D" id="2.40.260.10">
    <property type="entry name" value="Sortase"/>
    <property type="match status" value="1"/>
</dbReference>
<evidence type="ECO:0000313" key="2">
    <source>
        <dbReference type="EMBL" id="MFI9104432.1"/>
    </source>
</evidence>
<dbReference type="InterPro" id="IPR042001">
    <property type="entry name" value="Sortase_F"/>
</dbReference>
<gene>
    <name evidence="2" type="ORF">ACIGXA_28350</name>
</gene>
<keyword evidence="1" id="KW-0378">Hydrolase</keyword>
<sequence length="213" mass="21982">MAAGILAVTVVTGAWLLRDGTQEREPPLPTAAEAVSAVGRNPDAGGPTEVALPPRAAPLTAAAPERIRVPVIGVDAPLMRLGLDTTGHLQTPPESERGLAGWYAGGAAPGAPGAAVLAGHVDTREGPAVFYELGGLHKGDRIEIDRADRRTAVFTVYGIEVYEKQDFPTDRVYGATSDAELRVITCGGVFSKAAGYLGNVVVYARLTGSTGPA</sequence>
<dbReference type="SUPFAM" id="SSF63817">
    <property type="entry name" value="Sortase"/>
    <property type="match status" value="1"/>
</dbReference>
<dbReference type="RefSeq" id="WP_399655074.1">
    <property type="nucleotide sequence ID" value="NZ_JBITYG010000009.1"/>
</dbReference>
<dbReference type="NCBIfam" id="NF033748">
    <property type="entry name" value="class_F_sortase"/>
    <property type="match status" value="1"/>
</dbReference>
<reference evidence="2 3" key="1">
    <citation type="submission" date="2024-10" db="EMBL/GenBank/DDBJ databases">
        <title>The Natural Products Discovery Center: Release of the First 8490 Sequenced Strains for Exploring Actinobacteria Biosynthetic Diversity.</title>
        <authorList>
            <person name="Kalkreuter E."/>
            <person name="Kautsar S.A."/>
            <person name="Yang D."/>
            <person name="Bader C.D."/>
            <person name="Teijaro C.N."/>
            <person name="Fluegel L."/>
            <person name="Davis C.M."/>
            <person name="Simpson J.R."/>
            <person name="Lauterbach L."/>
            <person name="Steele A.D."/>
            <person name="Gui C."/>
            <person name="Meng S."/>
            <person name="Li G."/>
            <person name="Viehrig K."/>
            <person name="Ye F."/>
            <person name="Su P."/>
            <person name="Kiefer A.F."/>
            <person name="Nichols A."/>
            <person name="Cepeda A.J."/>
            <person name="Yan W."/>
            <person name="Fan B."/>
            <person name="Jiang Y."/>
            <person name="Adhikari A."/>
            <person name="Zheng C.-J."/>
            <person name="Schuster L."/>
            <person name="Cowan T.M."/>
            <person name="Smanski M.J."/>
            <person name="Chevrette M.G."/>
            <person name="De Carvalho L.P.S."/>
            <person name="Shen B."/>
        </authorList>
    </citation>
    <scope>NUCLEOTIDE SEQUENCE [LARGE SCALE GENOMIC DNA]</scope>
    <source>
        <strain evidence="2 3">NPDC053399</strain>
    </source>
</reference>
<dbReference type="Pfam" id="PF04203">
    <property type="entry name" value="Sortase"/>
    <property type="match status" value="1"/>
</dbReference>
<dbReference type="CDD" id="cd05829">
    <property type="entry name" value="Sortase_F"/>
    <property type="match status" value="1"/>
</dbReference>
<comment type="caution">
    <text evidence="2">The sequence shown here is derived from an EMBL/GenBank/DDBJ whole genome shotgun (WGS) entry which is preliminary data.</text>
</comment>
<keyword evidence="3" id="KW-1185">Reference proteome</keyword>
<evidence type="ECO:0000256" key="1">
    <source>
        <dbReference type="ARBA" id="ARBA00022801"/>
    </source>
</evidence>
<organism evidence="2 3">
    <name type="scientific">Streptomyces fildesensis</name>
    <dbReference type="NCBI Taxonomy" id="375757"/>
    <lineage>
        <taxon>Bacteria</taxon>
        <taxon>Bacillati</taxon>
        <taxon>Actinomycetota</taxon>
        <taxon>Actinomycetes</taxon>
        <taxon>Kitasatosporales</taxon>
        <taxon>Streptomycetaceae</taxon>
        <taxon>Streptomyces</taxon>
    </lineage>
</organism>
<dbReference type="Proteomes" id="UP001614394">
    <property type="component" value="Unassembled WGS sequence"/>
</dbReference>
<name>A0ABW8CF32_9ACTN</name>
<protein>
    <submittedName>
        <fullName evidence="2">Class F sortase</fullName>
    </submittedName>
</protein>
<dbReference type="EMBL" id="JBITYG010000009">
    <property type="protein sequence ID" value="MFI9104432.1"/>
    <property type="molecule type" value="Genomic_DNA"/>
</dbReference>
<evidence type="ECO:0000313" key="3">
    <source>
        <dbReference type="Proteomes" id="UP001614394"/>
    </source>
</evidence>
<dbReference type="InterPro" id="IPR023365">
    <property type="entry name" value="Sortase_dom-sf"/>
</dbReference>
<accession>A0ABW8CF32</accession>
<dbReference type="InterPro" id="IPR005754">
    <property type="entry name" value="Sortase"/>
</dbReference>
<proteinExistence type="predicted"/>